<dbReference type="InterPro" id="IPR027624">
    <property type="entry name" value="TOMM_cyclo_SagD"/>
</dbReference>
<name>A0A841TF00_9BACL</name>
<proteinExistence type="predicted"/>
<comment type="caution">
    <text evidence="2">The sequence shown here is derived from an EMBL/GenBank/DDBJ whole genome shotgun (WGS) entry which is preliminary data.</text>
</comment>
<protein>
    <submittedName>
        <fullName evidence="2">TOMM leader peptide-binding protein</fullName>
    </submittedName>
</protein>
<organism evidence="2 3">
    <name type="scientific">Cohnella lubricantis</name>
    <dbReference type="NCBI Taxonomy" id="2163172"/>
    <lineage>
        <taxon>Bacteria</taxon>
        <taxon>Bacillati</taxon>
        <taxon>Bacillota</taxon>
        <taxon>Bacilli</taxon>
        <taxon>Bacillales</taxon>
        <taxon>Paenibacillaceae</taxon>
        <taxon>Cohnella</taxon>
    </lineage>
</organism>
<dbReference type="NCBIfam" id="TIGR03882">
    <property type="entry name" value="cyclo_dehyd_2"/>
    <property type="match status" value="1"/>
</dbReference>
<dbReference type="PROSITE" id="PS51664">
    <property type="entry name" value="YCAO"/>
    <property type="match status" value="1"/>
</dbReference>
<dbReference type="Proteomes" id="UP000574133">
    <property type="component" value="Unassembled WGS sequence"/>
</dbReference>
<dbReference type="InterPro" id="IPR003776">
    <property type="entry name" value="YcaO-like_dom"/>
</dbReference>
<dbReference type="Gene3D" id="3.40.50.720">
    <property type="entry name" value="NAD(P)-binding Rossmann-like Domain"/>
    <property type="match status" value="1"/>
</dbReference>
<evidence type="ECO:0000313" key="2">
    <source>
        <dbReference type="EMBL" id="MBB6677868.1"/>
    </source>
</evidence>
<keyword evidence="3" id="KW-1185">Reference proteome</keyword>
<dbReference type="RefSeq" id="WP_185179142.1">
    <property type="nucleotide sequence ID" value="NZ_CBCSEP010000017.1"/>
</dbReference>
<dbReference type="EMBL" id="JACJVN010000039">
    <property type="protein sequence ID" value="MBB6677868.1"/>
    <property type="molecule type" value="Genomic_DNA"/>
</dbReference>
<dbReference type="Pfam" id="PF02624">
    <property type="entry name" value="YcaO"/>
    <property type="match status" value="1"/>
</dbReference>
<dbReference type="PANTHER" id="PTHR37809">
    <property type="entry name" value="RIBOSOMAL PROTEIN S12 METHYLTHIOTRANSFERASE ACCESSORY FACTOR YCAO"/>
    <property type="match status" value="1"/>
</dbReference>
<dbReference type="Gene3D" id="3.30.160.660">
    <property type="match status" value="1"/>
</dbReference>
<dbReference type="AlphaFoldDB" id="A0A841TF00"/>
<reference evidence="2 3" key="1">
    <citation type="submission" date="2020-08" db="EMBL/GenBank/DDBJ databases">
        <title>Cohnella phylogeny.</title>
        <authorList>
            <person name="Dunlap C."/>
        </authorList>
    </citation>
    <scope>NUCLEOTIDE SEQUENCE [LARGE SCALE GENOMIC DNA]</scope>
    <source>
        <strain evidence="2 3">DSM 103658</strain>
    </source>
</reference>
<evidence type="ECO:0000313" key="3">
    <source>
        <dbReference type="Proteomes" id="UP000574133"/>
    </source>
</evidence>
<accession>A0A841TF00</accession>
<dbReference type="Gene3D" id="3.30.40.250">
    <property type="match status" value="1"/>
</dbReference>
<dbReference type="NCBIfam" id="TIGR03604">
    <property type="entry name" value="TOMM_cyclo_SagD"/>
    <property type="match status" value="1"/>
</dbReference>
<gene>
    <name evidence="2" type="ORF">H4Q31_11085</name>
</gene>
<evidence type="ECO:0000259" key="1">
    <source>
        <dbReference type="PROSITE" id="PS51664"/>
    </source>
</evidence>
<dbReference type="Gene3D" id="3.30.1330.230">
    <property type="match status" value="1"/>
</dbReference>
<dbReference type="PANTHER" id="PTHR37809:SF1">
    <property type="entry name" value="RIBOSOMAL PROTEIN S12 METHYLTHIOTRANSFERASE ACCESSORY FACTOR YCAO"/>
    <property type="match status" value="1"/>
</dbReference>
<sequence length="650" mass="71778">MSEIVAVVGGSEISALLADRLSEFCLPIHRDNCMDGMPAEVSLVVIIDEKPEETDLYSEEEAMRGTGVPWIRVSVASREAIIGPLVRPGVPGCSLCARTRMHNASLQLGSSESVLPDGQLIESSQAEPISSSMANEHIAHFVAEETMRLLEIRPVSTECGVYIVQRDTLRSSLHSFLPDPLCPICGSLPFDSPERAMISLSSRIKPDPDTYRIKPLAEWSGLLLKQFYDPRTGIINGVFHDYQAPIASTSVTVPSFTYGIEIAGGRGSTYSRSMTAAMLEALERHCARMPQRNRMAVCDSYNRLTSEALDPRTAGLYRDEQYAMPEFPFEPFDPEEPIDWVWGCSLTKQKPILVPRSLAYYSSSSGESWVNEGSNGCAIGGSLEEAILHGLLEVIERDSFLITWYARLPLRQLDVLSSGDQYLTSLINRIKRASDYDVRLYNMTMEHGIPAVLAVAKSVSNRSGRMNLICAAGAHLDPLHAARSAVREAAGLMGGLQNIFERDQERLAPMLHDSSLVERMEDHALLYGLPQAEERLSFLLEQRLPPISFREAFGRPSKQLDLADDVRGAVRTLDRLGMEVIAVNQTTPEVECIGLHCVKVLVPGMLPMTFGHSLTRLAGLDRVLRVSAELGYAQETIAYESLNPHPHPFP</sequence>
<feature type="domain" description="YcaO" evidence="1">
    <location>
        <begin position="265"/>
        <end position="650"/>
    </location>
</feature>
<dbReference type="InterPro" id="IPR022291">
    <property type="entry name" value="Bacteriocin_synth_cyclodeHase"/>
</dbReference>